<keyword evidence="1" id="KW-0472">Membrane</keyword>
<evidence type="ECO:0000313" key="2">
    <source>
        <dbReference type="EMBL" id="RZF21854.1"/>
    </source>
</evidence>
<gene>
    <name evidence="2" type="ORF">DAY19_09195</name>
</gene>
<keyword evidence="1" id="KW-0812">Transmembrane</keyword>
<name>A0ABY0IFZ2_9BACT</name>
<evidence type="ECO:0000313" key="3">
    <source>
        <dbReference type="Proteomes" id="UP000443582"/>
    </source>
</evidence>
<dbReference type="Proteomes" id="UP000443582">
    <property type="component" value="Unassembled WGS sequence"/>
</dbReference>
<feature type="transmembrane region" description="Helical" evidence="1">
    <location>
        <begin position="6"/>
        <end position="24"/>
    </location>
</feature>
<dbReference type="EMBL" id="QDKL01000002">
    <property type="protein sequence ID" value="RZF21854.1"/>
    <property type="molecule type" value="Genomic_DNA"/>
</dbReference>
<proteinExistence type="predicted"/>
<reference evidence="3" key="1">
    <citation type="journal article" date="2019" name="Int. J. Syst. Evol. Microbiol.">
        <title>Halobacteriovorax valvorus sp. nov., a novel prokaryotic predator isolated from coastal seawater of China.</title>
        <authorList>
            <person name="Chen M.-X."/>
        </authorList>
    </citation>
    <scope>NUCLEOTIDE SEQUENCE [LARGE SCALE GENOMIC DNA]</scope>
    <source>
        <strain evidence="3">BL9</strain>
    </source>
</reference>
<sequence>MKIYHIVWSMIAILAFLFILTPYYRKKEERKNQNEREYFTLIKKELDQEDISDELIDAAKKVHTSNYIDTEEKLLAIIKEDKDSMRSL</sequence>
<protein>
    <submittedName>
        <fullName evidence="2">Uncharacterized protein</fullName>
    </submittedName>
</protein>
<comment type="caution">
    <text evidence="2">The sequence shown here is derived from an EMBL/GenBank/DDBJ whole genome shotgun (WGS) entry which is preliminary data.</text>
</comment>
<keyword evidence="3" id="KW-1185">Reference proteome</keyword>
<evidence type="ECO:0000256" key="1">
    <source>
        <dbReference type="SAM" id="Phobius"/>
    </source>
</evidence>
<keyword evidence="1" id="KW-1133">Transmembrane helix</keyword>
<dbReference type="RefSeq" id="WP_115361666.1">
    <property type="nucleotide sequence ID" value="NZ_QDKL01000002.1"/>
</dbReference>
<organism evidence="2 3">
    <name type="scientific">Halobacteriovorax vibrionivorans</name>
    <dbReference type="NCBI Taxonomy" id="2152716"/>
    <lineage>
        <taxon>Bacteria</taxon>
        <taxon>Pseudomonadati</taxon>
        <taxon>Bdellovibrionota</taxon>
        <taxon>Bacteriovoracia</taxon>
        <taxon>Bacteriovoracales</taxon>
        <taxon>Halobacteriovoraceae</taxon>
        <taxon>Halobacteriovorax</taxon>
    </lineage>
</organism>
<accession>A0ABY0IFZ2</accession>